<evidence type="ECO:0000313" key="2">
    <source>
        <dbReference type="Proteomes" id="UP000254134"/>
    </source>
</evidence>
<comment type="caution">
    <text evidence="1">The sequence shown here is derived from an EMBL/GenBank/DDBJ whole genome shotgun (WGS) entry which is preliminary data.</text>
</comment>
<dbReference type="Proteomes" id="UP000254134">
    <property type="component" value="Unassembled WGS sequence"/>
</dbReference>
<organism evidence="1 2">
    <name type="scientific">Gaiella occulta</name>
    <dbReference type="NCBI Taxonomy" id="1002870"/>
    <lineage>
        <taxon>Bacteria</taxon>
        <taxon>Bacillati</taxon>
        <taxon>Actinomycetota</taxon>
        <taxon>Thermoleophilia</taxon>
        <taxon>Gaiellales</taxon>
        <taxon>Gaiellaceae</taxon>
        <taxon>Gaiella</taxon>
    </lineage>
</organism>
<dbReference type="RefSeq" id="WP_114797112.1">
    <property type="nucleotide sequence ID" value="NZ_QQZY01000008.1"/>
</dbReference>
<evidence type="ECO:0000313" key="1">
    <source>
        <dbReference type="EMBL" id="RDI73566.1"/>
    </source>
</evidence>
<reference evidence="1 2" key="1">
    <citation type="submission" date="2018-07" db="EMBL/GenBank/DDBJ databases">
        <title>High-quality-draft genome sequence of Gaiella occulta.</title>
        <authorList>
            <person name="Severino R."/>
            <person name="Froufe H.J.C."/>
            <person name="Rainey F.A."/>
            <person name="Barroso C."/>
            <person name="Albuquerque L."/>
            <person name="Lobo-Da-Cunha A."/>
            <person name="Da Costa M.S."/>
            <person name="Egas C."/>
        </authorList>
    </citation>
    <scope>NUCLEOTIDE SEQUENCE [LARGE SCALE GENOMIC DNA]</scope>
    <source>
        <strain evidence="1 2">F2-233</strain>
    </source>
</reference>
<gene>
    <name evidence="1" type="ORF">Gocc_2707</name>
</gene>
<proteinExistence type="predicted"/>
<accession>A0A7M2YU08</accession>
<protein>
    <submittedName>
        <fullName evidence="1">Uncharacterized protein</fullName>
    </submittedName>
</protein>
<sequence>MSTGPLDPPRAEPIPVDSAHALFDYEVRRDGRVVAHLRAVQSPGGVTVETEVYPVGSRPTDMPVARPITFTSPDQARRFADEALTALEYLNCTVA</sequence>
<reference evidence="2" key="2">
    <citation type="journal article" date="2019" name="MicrobiologyOpen">
        <title>High-quality draft genome sequence of Gaiella occulta isolated from a 150 meter deep mineral water borehole and comparison with the genome sequences of other deep-branching lineages of the phylum Actinobacteria.</title>
        <authorList>
            <person name="Severino R."/>
            <person name="Froufe H.J.C."/>
            <person name="Barroso C."/>
            <person name="Albuquerque L."/>
            <person name="Lobo-da-Cunha A."/>
            <person name="da Costa M.S."/>
            <person name="Egas C."/>
        </authorList>
    </citation>
    <scope>NUCLEOTIDE SEQUENCE [LARGE SCALE GENOMIC DNA]</scope>
    <source>
        <strain evidence="2">F2-233</strain>
    </source>
</reference>
<keyword evidence="2" id="KW-1185">Reference proteome</keyword>
<dbReference type="AlphaFoldDB" id="A0A7M2YU08"/>
<name>A0A7M2YU08_9ACTN</name>
<dbReference type="EMBL" id="QQZY01000008">
    <property type="protein sequence ID" value="RDI73566.1"/>
    <property type="molecule type" value="Genomic_DNA"/>
</dbReference>